<name>A0A218WBF3_PUNGR</name>
<evidence type="ECO:0000313" key="2">
    <source>
        <dbReference type="Proteomes" id="UP000197138"/>
    </source>
</evidence>
<evidence type="ECO:0000313" key="1">
    <source>
        <dbReference type="EMBL" id="OWM70204.1"/>
    </source>
</evidence>
<dbReference type="EMBL" id="MTKT01004810">
    <property type="protein sequence ID" value="OWM70204.1"/>
    <property type="molecule type" value="Genomic_DNA"/>
</dbReference>
<organism evidence="1 2">
    <name type="scientific">Punica granatum</name>
    <name type="common">Pomegranate</name>
    <dbReference type="NCBI Taxonomy" id="22663"/>
    <lineage>
        <taxon>Eukaryota</taxon>
        <taxon>Viridiplantae</taxon>
        <taxon>Streptophyta</taxon>
        <taxon>Embryophyta</taxon>
        <taxon>Tracheophyta</taxon>
        <taxon>Spermatophyta</taxon>
        <taxon>Magnoliopsida</taxon>
        <taxon>eudicotyledons</taxon>
        <taxon>Gunneridae</taxon>
        <taxon>Pentapetalae</taxon>
        <taxon>rosids</taxon>
        <taxon>malvids</taxon>
        <taxon>Myrtales</taxon>
        <taxon>Lythraceae</taxon>
        <taxon>Punica</taxon>
    </lineage>
</organism>
<proteinExistence type="predicted"/>
<dbReference type="AlphaFoldDB" id="A0A218WBF3"/>
<reference evidence="2" key="1">
    <citation type="journal article" date="2017" name="Plant J.">
        <title>The pomegranate (Punica granatum L.) genome and the genomics of punicalagin biosynthesis.</title>
        <authorList>
            <person name="Qin G."/>
            <person name="Xu C."/>
            <person name="Ming R."/>
            <person name="Tang H."/>
            <person name="Guyot R."/>
            <person name="Kramer E.M."/>
            <person name="Hu Y."/>
            <person name="Yi X."/>
            <person name="Qi Y."/>
            <person name="Xu X."/>
            <person name="Gao Z."/>
            <person name="Pan H."/>
            <person name="Jian J."/>
            <person name="Tian Y."/>
            <person name="Yue Z."/>
            <person name="Xu Y."/>
        </authorList>
    </citation>
    <scope>NUCLEOTIDE SEQUENCE [LARGE SCALE GENOMIC DNA]</scope>
    <source>
        <strain evidence="2">cv. Dabenzi</strain>
    </source>
</reference>
<comment type="caution">
    <text evidence="1">The sequence shown here is derived from an EMBL/GenBank/DDBJ whole genome shotgun (WGS) entry which is preliminary data.</text>
</comment>
<protein>
    <submittedName>
        <fullName evidence="1">Uncharacterized protein</fullName>
    </submittedName>
</protein>
<gene>
    <name evidence="1" type="ORF">CDL15_Pgr026054</name>
</gene>
<dbReference type="Proteomes" id="UP000197138">
    <property type="component" value="Unassembled WGS sequence"/>
</dbReference>
<sequence length="95" mass="10719">MVRPLTLTANETENAKEDSLAARDAELSCSRELEDLGGLVEECLEQWVSKYRDVDHVPYSPFTLTLAHIHGQVPLRNVIWDMFIRSSACREAMAA</sequence>
<accession>A0A218WBF3</accession>